<dbReference type="InterPro" id="IPR002347">
    <property type="entry name" value="SDR_fam"/>
</dbReference>
<dbReference type="AlphaFoldDB" id="A0A0F8UJV9"/>
<keyword evidence="5" id="KW-1185">Reference proteome</keyword>
<evidence type="ECO:0000256" key="3">
    <source>
        <dbReference type="ARBA" id="ARBA00023002"/>
    </source>
</evidence>
<comment type="caution">
    <text evidence="4">The sequence shown here is derived from an EMBL/GenBank/DDBJ whole genome shotgun (WGS) entry which is preliminary data.</text>
</comment>
<dbReference type="OrthoDB" id="5840532at2759"/>
<proteinExistence type="inferred from homology"/>
<keyword evidence="2" id="KW-0521">NADP</keyword>
<dbReference type="CDD" id="cd05233">
    <property type="entry name" value="SDR_c"/>
    <property type="match status" value="1"/>
</dbReference>
<keyword evidence="3" id="KW-0560">Oxidoreductase</keyword>
<dbReference type="FunFam" id="3.40.50.720:FF:000084">
    <property type="entry name" value="Short-chain dehydrogenase reductase"/>
    <property type="match status" value="1"/>
</dbReference>
<evidence type="ECO:0008006" key="6">
    <source>
        <dbReference type="Google" id="ProtNLM"/>
    </source>
</evidence>
<dbReference type="VEuPathDB" id="FungiDB:P175DRAFT_0480967"/>
<dbReference type="PANTHER" id="PTHR24321:SF12">
    <property type="entry name" value="SHORT-CHAIN DEHYDROGENASE_REDUCTASE FAMILY, PUTATIVE (AFU_ORTHOLOGUE AFUA_5G14340)-RELATED"/>
    <property type="match status" value="1"/>
</dbReference>
<name>A0A0F8UJV9_9EURO</name>
<dbReference type="GO" id="GO:0016491">
    <property type="term" value="F:oxidoreductase activity"/>
    <property type="evidence" value="ECO:0007669"/>
    <property type="project" value="UniProtKB-KW"/>
</dbReference>
<evidence type="ECO:0000313" key="4">
    <source>
        <dbReference type="EMBL" id="KKK19914.1"/>
    </source>
</evidence>
<organism evidence="4 5">
    <name type="scientific">Aspergillus ochraceoroseus</name>
    <dbReference type="NCBI Taxonomy" id="138278"/>
    <lineage>
        <taxon>Eukaryota</taxon>
        <taxon>Fungi</taxon>
        <taxon>Dikarya</taxon>
        <taxon>Ascomycota</taxon>
        <taxon>Pezizomycotina</taxon>
        <taxon>Eurotiomycetes</taxon>
        <taxon>Eurotiomycetidae</taxon>
        <taxon>Eurotiales</taxon>
        <taxon>Aspergillaceae</taxon>
        <taxon>Aspergillus</taxon>
        <taxon>Aspergillus subgen. Nidulantes</taxon>
    </lineage>
</organism>
<gene>
    <name evidence="4" type="ORF">AOCH_002520</name>
</gene>
<comment type="similarity">
    <text evidence="1">Belongs to the short-chain dehydrogenases/reductases (SDR) family.</text>
</comment>
<dbReference type="EMBL" id="JYKN01001571">
    <property type="protein sequence ID" value="KKK19914.1"/>
    <property type="molecule type" value="Genomic_DNA"/>
</dbReference>
<sequence>MTTSIRVPPCQVSGTAFITGGGSGIGRSIAMVYAQNGIKGLALADISTSSLDNIQSQLKSQYPDIRVETFPLDVAKEEEIATAIQSAAEKFGRIDISIHGAGIAGMMAQTHELPLSEWQKVIDVNQTGVMLCDKWMVRQMLTQELRPGYEGRGLIVNISSVMGITTPDARLRATAYTAAKHAVVALTQIDAKMYASDGIRINAICPGYVDTPLVHDAIAAGLLNFEIEKSILRRPAQADEIAHGVLFLTSRMGSYMCGAALAIDGGYTA</sequence>
<dbReference type="PANTHER" id="PTHR24321">
    <property type="entry name" value="DEHYDROGENASES, SHORT CHAIN"/>
    <property type="match status" value="1"/>
</dbReference>
<accession>A0A0F8UJV9</accession>
<dbReference type="PRINTS" id="PR00080">
    <property type="entry name" value="SDRFAMILY"/>
</dbReference>
<dbReference type="Gene3D" id="3.40.50.720">
    <property type="entry name" value="NAD(P)-binding Rossmann-like Domain"/>
    <property type="match status" value="1"/>
</dbReference>
<dbReference type="SUPFAM" id="SSF51735">
    <property type="entry name" value="NAD(P)-binding Rossmann-fold domains"/>
    <property type="match status" value="1"/>
</dbReference>
<evidence type="ECO:0000256" key="1">
    <source>
        <dbReference type="ARBA" id="ARBA00006484"/>
    </source>
</evidence>
<dbReference type="PRINTS" id="PR00081">
    <property type="entry name" value="GDHRDH"/>
</dbReference>
<dbReference type="Pfam" id="PF13561">
    <property type="entry name" value="adh_short_C2"/>
    <property type="match status" value="1"/>
</dbReference>
<evidence type="ECO:0000256" key="2">
    <source>
        <dbReference type="ARBA" id="ARBA00022857"/>
    </source>
</evidence>
<protein>
    <recommendedName>
        <fullName evidence="6">Short chain dehydrogenase/reductase family oxidoreductase</fullName>
    </recommendedName>
</protein>
<reference evidence="4 5" key="1">
    <citation type="submission" date="2015-02" db="EMBL/GenBank/DDBJ databases">
        <title>Draft Genome Sequences of Two Closely-Related Aflatoxigenic Aspergillus Species Obtained from the Cote d'Ivoire.</title>
        <authorList>
            <person name="Moore G.G."/>
            <person name="Beltz S.B."/>
            <person name="Mack B.M."/>
        </authorList>
    </citation>
    <scope>NUCLEOTIDE SEQUENCE [LARGE SCALE GENOMIC DNA]</scope>
    <source>
        <strain evidence="4 5">SRRC1432</strain>
    </source>
</reference>
<evidence type="ECO:0000313" key="5">
    <source>
        <dbReference type="Proteomes" id="UP000034947"/>
    </source>
</evidence>
<dbReference type="InterPro" id="IPR036291">
    <property type="entry name" value="NAD(P)-bd_dom_sf"/>
</dbReference>
<dbReference type="Proteomes" id="UP000034947">
    <property type="component" value="Unassembled WGS sequence"/>
</dbReference>